<name>A0A5C1NGN7_9GAMM</name>
<keyword evidence="2" id="KW-1133">Transmembrane helix</keyword>
<accession>A0A5C1NGN7</accession>
<dbReference type="InterPro" id="IPR009936">
    <property type="entry name" value="DUF1468"/>
</dbReference>
<evidence type="ECO:0000259" key="3">
    <source>
        <dbReference type="Pfam" id="PF07331"/>
    </source>
</evidence>
<dbReference type="Pfam" id="PF07331">
    <property type="entry name" value="TctB"/>
    <property type="match status" value="1"/>
</dbReference>
<dbReference type="KEGG" id="hbh:E4T21_12915"/>
<evidence type="ECO:0000256" key="1">
    <source>
        <dbReference type="SAM" id="MobiDB-lite"/>
    </source>
</evidence>
<feature type="domain" description="DUF1468" evidence="3">
    <location>
        <begin position="37"/>
        <end position="175"/>
    </location>
</feature>
<proteinExistence type="predicted"/>
<gene>
    <name evidence="4" type="ORF">E4T21_12915</name>
</gene>
<keyword evidence="2" id="KW-0472">Membrane</keyword>
<organism evidence="4 5">
    <name type="scientific">Halomonas binhaiensis</name>
    <dbReference type="NCBI Taxonomy" id="2562282"/>
    <lineage>
        <taxon>Bacteria</taxon>
        <taxon>Pseudomonadati</taxon>
        <taxon>Pseudomonadota</taxon>
        <taxon>Gammaproteobacteria</taxon>
        <taxon>Oceanospirillales</taxon>
        <taxon>Halomonadaceae</taxon>
        <taxon>Halomonas</taxon>
    </lineage>
</organism>
<feature type="region of interest" description="Disordered" evidence="1">
    <location>
        <begin position="1"/>
        <end position="20"/>
    </location>
</feature>
<feature type="transmembrane region" description="Helical" evidence="2">
    <location>
        <begin position="102"/>
        <end position="119"/>
    </location>
</feature>
<feature type="transmembrane region" description="Helical" evidence="2">
    <location>
        <begin position="125"/>
        <end position="144"/>
    </location>
</feature>
<evidence type="ECO:0000313" key="4">
    <source>
        <dbReference type="EMBL" id="QEM82344.1"/>
    </source>
</evidence>
<reference evidence="4" key="1">
    <citation type="submission" date="2021-02" db="EMBL/GenBank/DDBJ databases">
        <title>Strain Y2R2, a novel species of the genus Halomonas.</title>
        <authorList>
            <person name="Huang H."/>
        </authorList>
    </citation>
    <scope>NUCLEOTIDE SEQUENCE</scope>
    <source>
        <strain evidence="4">Y2R2</strain>
    </source>
</reference>
<evidence type="ECO:0000313" key="5">
    <source>
        <dbReference type="Proteomes" id="UP000324285"/>
    </source>
</evidence>
<dbReference type="OrthoDB" id="7033100at2"/>
<dbReference type="Proteomes" id="UP000324285">
    <property type="component" value="Chromosome"/>
</dbReference>
<sequence>MNSSTVSARSAPKESAKTHRRQERTIQIPLAWLELLFGLVLLIGVAVYLYEATQLPAPINPKAVGAGDFPMMIAIGTLVAVFMMCCQGLWKVFREKEPVLVSLNRPVSVIIAMFVLGGIGAFLDALGVIIAIVSLSALLMMAVGERRPLQLIAVPLSLALGLYAVFVLVLSVYFP</sequence>
<dbReference type="RefSeq" id="WP_149285469.1">
    <property type="nucleotide sequence ID" value="NZ_CP038437.2"/>
</dbReference>
<feature type="transmembrane region" description="Helical" evidence="2">
    <location>
        <begin position="30"/>
        <end position="49"/>
    </location>
</feature>
<protein>
    <submittedName>
        <fullName evidence="4">Tripartite tricarboxylate transporter TctB family protein</fullName>
    </submittedName>
</protein>
<feature type="transmembrane region" description="Helical" evidence="2">
    <location>
        <begin position="69"/>
        <end position="90"/>
    </location>
</feature>
<dbReference type="EMBL" id="CP038437">
    <property type="protein sequence ID" value="QEM82344.1"/>
    <property type="molecule type" value="Genomic_DNA"/>
</dbReference>
<feature type="transmembrane region" description="Helical" evidence="2">
    <location>
        <begin position="151"/>
        <end position="174"/>
    </location>
</feature>
<evidence type="ECO:0000256" key="2">
    <source>
        <dbReference type="SAM" id="Phobius"/>
    </source>
</evidence>
<keyword evidence="2" id="KW-0812">Transmembrane</keyword>
<keyword evidence="5" id="KW-1185">Reference proteome</keyword>
<dbReference type="AlphaFoldDB" id="A0A5C1NGN7"/>